<sequence length="206" mass="22343">MSSYAISLVIYLSHNVRPQRLNKTLHAHEPPSISNDLEATPSGSSPATNLRTDPDPIVCEDTDCVEKDAEATLNQSCTAAHHNVKIASDVCEVIPTANCPATCGISEVILATLTNVQVDTLILEPDSTLLFNNELSCGTHNLSSKAALEGTQTVDTENKEEYIPDPSQINLIEFPVLTKELLEATSGAHTLSHDGRRTKSFIYRKC</sequence>
<dbReference type="AlphaFoldDB" id="A0A328DW70"/>
<evidence type="ECO:0000256" key="1">
    <source>
        <dbReference type="SAM" id="MobiDB-lite"/>
    </source>
</evidence>
<reference evidence="2 3" key="1">
    <citation type="submission" date="2018-06" db="EMBL/GenBank/DDBJ databases">
        <title>The Genome of Cuscuta australis (Dodder) Provides Insight into the Evolution of Plant Parasitism.</title>
        <authorList>
            <person name="Liu H."/>
        </authorList>
    </citation>
    <scope>NUCLEOTIDE SEQUENCE [LARGE SCALE GENOMIC DNA]</scope>
    <source>
        <strain evidence="3">cv. Yunnan</strain>
        <tissue evidence="2">Vines</tissue>
    </source>
</reference>
<proteinExistence type="predicted"/>
<gene>
    <name evidence="2" type="ORF">DM860_001058</name>
</gene>
<keyword evidence="3" id="KW-1185">Reference proteome</keyword>
<comment type="caution">
    <text evidence="2">The sequence shown here is derived from an EMBL/GenBank/DDBJ whole genome shotgun (WGS) entry which is preliminary data.</text>
</comment>
<dbReference type="EMBL" id="NQVE01000097">
    <property type="protein sequence ID" value="RAL48738.1"/>
    <property type="molecule type" value="Genomic_DNA"/>
</dbReference>
<organism evidence="2 3">
    <name type="scientific">Cuscuta australis</name>
    <dbReference type="NCBI Taxonomy" id="267555"/>
    <lineage>
        <taxon>Eukaryota</taxon>
        <taxon>Viridiplantae</taxon>
        <taxon>Streptophyta</taxon>
        <taxon>Embryophyta</taxon>
        <taxon>Tracheophyta</taxon>
        <taxon>Spermatophyta</taxon>
        <taxon>Magnoliopsida</taxon>
        <taxon>eudicotyledons</taxon>
        <taxon>Gunneridae</taxon>
        <taxon>Pentapetalae</taxon>
        <taxon>asterids</taxon>
        <taxon>lamiids</taxon>
        <taxon>Solanales</taxon>
        <taxon>Convolvulaceae</taxon>
        <taxon>Cuscuteae</taxon>
        <taxon>Cuscuta</taxon>
        <taxon>Cuscuta subgen. Grammica</taxon>
        <taxon>Cuscuta sect. Cleistogrammica</taxon>
    </lineage>
</organism>
<evidence type="ECO:0000313" key="2">
    <source>
        <dbReference type="EMBL" id="RAL48738.1"/>
    </source>
</evidence>
<name>A0A328DW70_9ASTE</name>
<feature type="compositionally biased region" description="Polar residues" evidence="1">
    <location>
        <begin position="32"/>
        <end position="51"/>
    </location>
</feature>
<evidence type="ECO:0000313" key="3">
    <source>
        <dbReference type="Proteomes" id="UP000249390"/>
    </source>
</evidence>
<feature type="region of interest" description="Disordered" evidence="1">
    <location>
        <begin position="26"/>
        <end position="53"/>
    </location>
</feature>
<protein>
    <submittedName>
        <fullName evidence="2">Uncharacterized protein</fullName>
    </submittedName>
</protein>
<dbReference type="Proteomes" id="UP000249390">
    <property type="component" value="Unassembled WGS sequence"/>
</dbReference>
<accession>A0A328DW70</accession>